<sequence length="888" mass="98642">MASSSTNYPLLRKTAFSYPIIDNHAHNLLRDTHRSTVALDGLTSEASNGALQDAKNSVAAFRAFNQLAQLYQCEPTLEAIKKARDAFPYEELCKTNMKPTGISMLLLDDGMDKIEELCHDYKWHDRLTSAPTKRIVRVETVAQNLIKSLSAQGKAHFNIFSSEFEKAIATYGKDSQVVAFKSVACYRTGLDITKPSIKEAESDFINIISSLKPNSQLRLASKSLNDYIVRLVLKIAGECGKPVQFHTGLGDNDITLSKSSPSLMQATIEEFTNTTFILLHSSYPNTRDAGYLASVYKNAYLDFGEVFPMVSRDGQLSIIRQMFELTPTTKILWSTDGHWWPESYYLAVIQAREALYKILSEYISNGDMTEKQAVETIENIFFHNSNRVYKLGLAPQATTNNLSLSTLTPTPSAQITLDALAASGIKFVRIHWVDYAYTVRFRLLPVKFLQQMTKPGFLTAKVTYAFVGDMVPSRGYGAVGEWFLSLDLNSIKTITYAPTHAFAMGTMEEKELDSAGRVVEVSVCPRNVLKHVLREAKKEGVNYLIGFEIEIVLLDAQDLSFVNEARWCAADKMPCGSRIVKALDEIMEASLDGPGIEVYQYHGEAALGQYEIVTGPLPPLEAVDTLILTREIISNYAQKHGMKMTLTPKPVGFQCGTGAHMHMSVSSPTGLGKEACKSAPFSDLEGWFLQGVLTHLPALCAFMLPSPASYERLTDFTWAGGTYVSWGRDNKDSAIRLCGSPKSGWNFEVKPMDGTGNPYLSTAAILYSGLLGIKQKAKLTIGDAQQVAASMTEKERAAFGINKKLAKSLDEAIELLKKDHELVKGLGEDLVDKYILGIEVRFLVSLRVYILRTIYTAAEGYIRKDVRRRAKKVDDYLLLVVLVFSEYI</sequence>
<feature type="domain" description="GS catalytic" evidence="4">
    <location>
        <begin position="525"/>
        <end position="888"/>
    </location>
</feature>
<dbReference type="GO" id="GO:0004356">
    <property type="term" value="F:glutamine synthetase activity"/>
    <property type="evidence" value="ECO:0007669"/>
    <property type="project" value="InterPro"/>
</dbReference>
<gene>
    <name evidence="5" type="ORF">Clacol_004070</name>
</gene>
<comment type="caution">
    <text evidence="5">The sequence shown here is derived from an EMBL/GenBank/DDBJ whole genome shotgun (WGS) entry which is preliminary data.</text>
</comment>
<dbReference type="PROSITE" id="PS51987">
    <property type="entry name" value="GS_CATALYTIC"/>
    <property type="match status" value="1"/>
</dbReference>
<dbReference type="GO" id="GO:0006542">
    <property type="term" value="P:glutamine biosynthetic process"/>
    <property type="evidence" value="ECO:0007669"/>
    <property type="project" value="InterPro"/>
</dbReference>
<evidence type="ECO:0000313" key="6">
    <source>
        <dbReference type="Proteomes" id="UP001050691"/>
    </source>
</evidence>
<dbReference type="Proteomes" id="UP001050691">
    <property type="component" value="Unassembled WGS sequence"/>
</dbReference>
<evidence type="ECO:0000313" key="5">
    <source>
        <dbReference type="EMBL" id="GJJ09846.1"/>
    </source>
</evidence>
<dbReference type="InterPro" id="IPR014746">
    <property type="entry name" value="Gln_synth/guanido_kin_cat_dom"/>
</dbReference>
<dbReference type="InterPro" id="IPR036651">
    <property type="entry name" value="Gln_synt_N_sf"/>
</dbReference>
<dbReference type="EMBL" id="BPWL01000004">
    <property type="protein sequence ID" value="GJJ09846.1"/>
    <property type="molecule type" value="Genomic_DNA"/>
</dbReference>
<keyword evidence="6" id="KW-1185">Reference proteome</keyword>
<dbReference type="Gene3D" id="3.20.20.140">
    <property type="entry name" value="Metal-dependent hydrolases"/>
    <property type="match status" value="1"/>
</dbReference>
<name>A0AAV5ABJ3_9AGAM</name>
<accession>A0AAV5ABJ3</accession>
<dbReference type="GO" id="GO:0016787">
    <property type="term" value="F:hydrolase activity"/>
    <property type="evidence" value="ECO:0007669"/>
    <property type="project" value="InterPro"/>
</dbReference>
<proteinExistence type="inferred from homology"/>
<dbReference type="Gene3D" id="3.10.20.70">
    <property type="entry name" value="Glutamine synthetase, N-terminal domain"/>
    <property type="match status" value="1"/>
</dbReference>
<organism evidence="5 6">
    <name type="scientific">Clathrus columnatus</name>
    <dbReference type="NCBI Taxonomy" id="1419009"/>
    <lineage>
        <taxon>Eukaryota</taxon>
        <taxon>Fungi</taxon>
        <taxon>Dikarya</taxon>
        <taxon>Basidiomycota</taxon>
        <taxon>Agaricomycotina</taxon>
        <taxon>Agaricomycetes</taxon>
        <taxon>Phallomycetidae</taxon>
        <taxon>Phallales</taxon>
        <taxon>Clathraceae</taxon>
        <taxon>Clathrus</taxon>
    </lineage>
</organism>
<dbReference type="InterPro" id="IPR032466">
    <property type="entry name" value="Metal_Hydrolase"/>
</dbReference>
<dbReference type="PANTHER" id="PTHR43383">
    <property type="entry name" value="NODULIN 6"/>
    <property type="match status" value="1"/>
</dbReference>
<comment type="similarity">
    <text evidence="2 3">Belongs to the glutamine synthetase family.</text>
</comment>
<evidence type="ECO:0000256" key="2">
    <source>
        <dbReference type="PROSITE-ProRule" id="PRU01331"/>
    </source>
</evidence>
<dbReference type="AlphaFoldDB" id="A0AAV5ABJ3"/>
<dbReference type="Pfam" id="PF00120">
    <property type="entry name" value="Gln-synt_C"/>
    <property type="match status" value="1"/>
</dbReference>
<dbReference type="SUPFAM" id="SSF55931">
    <property type="entry name" value="Glutamine synthetase/guanido kinase"/>
    <property type="match status" value="1"/>
</dbReference>
<reference evidence="5" key="1">
    <citation type="submission" date="2021-10" db="EMBL/GenBank/DDBJ databases">
        <title>De novo Genome Assembly of Clathrus columnatus (Basidiomycota, Fungi) Using Illumina and Nanopore Sequence Data.</title>
        <authorList>
            <person name="Ogiso-Tanaka E."/>
            <person name="Itagaki H."/>
            <person name="Hosoya T."/>
            <person name="Hosaka K."/>
        </authorList>
    </citation>
    <scope>NUCLEOTIDE SEQUENCE</scope>
    <source>
        <strain evidence="5">MO-923</strain>
    </source>
</reference>
<evidence type="ECO:0000256" key="1">
    <source>
        <dbReference type="ARBA" id="ARBA00021364"/>
    </source>
</evidence>
<dbReference type="InterPro" id="IPR006680">
    <property type="entry name" value="Amidohydro-rel"/>
</dbReference>
<dbReference type="Pfam" id="PF04909">
    <property type="entry name" value="Amidohydro_2"/>
    <property type="match status" value="1"/>
</dbReference>
<dbReference type="SMART" id="SM01230">
    <property type="entry name" value="Gln-synt_C"/>
    <property type="match status" value="1"/>
</dbReference>
<dbReference type="InterPro" id="IPR008146">
    <property type="entry name" value="Gln_synth_cat_dom"/>
</dbReference>
<protein>
    <recommendedName>
        <fullName evidence="1">Glutamine synthetase</fullName>
    </recommendedName>
</protein>
<dbReference type="PANTHER" id="PTHR43383:SF2">
    <property type="entry name" value="AMIDOHYDROLASE 2 FAMILY PROTEIN"/>
    <property type="match status" value="1"/>
</dbReference>
<dbReference type="SUPFAM" id="SSF51556">
    <property type="entry name" value="Metallo-dependent hydrolases"/>
    <property type="match status" value="1"/>
</dbReference>
<evidence type="ECO:0000259" key="4">
    <source>
        <dbReference type="PROSITE" id="PS51987"/>
    </source>
</evidence>
<evidence type="ECO:0000256" key="3">
    <source>
        <dbReference type="RuleBase" id="RU000384"/>
    </source>
</evidence>
<dbReference type="Gene3D" id="3.30.590.10">
    <property type="entry name" value="Glutamine synthetase/guanido kinase, catalytic domain"/>
    <property type="match status" value="1"/>
</dbReference>